<keyword evidence="3" id="KW-0031">Aminopeptidase</keyword>
<feature type="transmembrane region" description="Helical" evidence="1">
    <location>
        <begin position="147"/>
        <end position="169"/>
    </location>
</feature>
<dbReference type="SUPFAM" id="SSF55486">
    <property type="entry name" value="Metalloproteases ('zincins'), catalytic domain"/>
    <property type="match status" value="1"/>
</dbReference>
<dbReference type="GO" id="GO:0004177">
    <property type="term" value="F:aminopeptidase activity"/>
    <property type="evidence" value="ECO:0007669"/>
    <property type="project" value="UniProtKB-KW"/>
</dbReference>
<feature type="transmembrane region" description="Helical" evidence="1">
    <location>
        <begin position="176"/>
        <end position="196"/>
    </location>
</feature>
<reference evidence="3 4" key="1">
    <citation type="journal article" date="2015" name="J. Microbiol.">
        <title>Sphingosinicella ginsenosidimutans sp. nov., with ginsenoside converting activity.</title>
        <authorList>
            <person name="Kim J.K."/>
            <person name="Kang M.S."/>
            <person name="Park S.C."/>
            <person name="Kim K.M."/>
            <person name="Choi K."/>
            <person name="Yoon M.H."/>
            <person name="Im W.T."/>
        </authorList>
    </citation>
    <scope>NUCLEOTIDE SEQUENCE [LARGE SCALE GENOMIC DNA]</scope>
    <source>
        <strain evidence="3 4">BS-11</strain>
    </source>
</reference>
<feature type="transmembrane region" description="Helical" evidence="1">
    <location>
        <begin position="529"/>
        <end position="546"/>
    </location>
</feature>
<organism evidence="3 4">
    <name type="scientific">Allosphingosinicella ginsenosidimutans</name>
    <dbReference type="NCBI Taxonomy" id="1176539"/>
    <lineage>
        <taxon>Bacteria</taxon>
        <taxon>Pseudomonadati</taxon>
        <taxon>Pseudomonadota</taxon>
        <taxon>Alphaproteobacteria</taxon>
        <taxon>Sphingomonadales</taxon>
        <taxon>Sphingomonadaceae</taxon>
        <taxon>Allosphingosinicella</taxon>
    </lineage>
</organism>
<keyword evidence="3" id="KW-0645">Protease</keyword>
<dbReference type="OrthoDB" id="100605at2"/>
<feature type="transmembrane region" description="Helical" evidence="1">
    <location>
        <begin position="324"/>
        <end position="343"/>
    </location>
</feature>
<protein>
    <submittedName>
        <fullName evidence="3">Aminopeptidase</fullName>
    </submittedName>
</protein>
<feature type="transmembrane region" description="Helical" evidence="1">
    <location>
        <begin position="567"/>
        <end position="589"/>
    </location>
</feature>
<accession>A0A5C6TR44</accession>
<comment type="caution">
    <text evidence="3">The sequence shown here is derived from an EMBL/GenBank/DDBJ whole genome shotgun (WGS) entry which is preliminary data.</text>
</comment>
<feature type="transmembrane region" description="Helical" evidence="1">
    <location>
        <begin position="475"/>
        <end position="494"/>
    </location>
</feature>
<gene>
    <name evidence="3" type="ORF">FRZ32_01650</name>
</gene>
<evidence type="ECO:0000313" key="4">
    <source>
        <dbReference type="Proteomes" id="UP000321249"/>
    </source>
</evidence>
<evidence type="ECO:0000259" key="2">
    <source>
        <dbReference type="Pfam" id="PF01433"/>
    </source>
</evidence>
<dbReference type="Gene3D" id="1.10.390.10">
    <property type="entry name" value="Neutral Protease Domain 2"/>
    <property type="match status" value="1"/>
</dbReference>
<dbReference type="GO" id="GO:0008270">
    <property type="term" value="F:zinc ion binding"/>
    <property type="evidence" value="ECO:0007669"/>
    <property type="project" value="InterPro"/>
</dbReference>
<feature type="transmembrane region" description="Helical" evidence="1">
    <location>
        <begin position="101"/>
        <end position="127"/>
    </location>
</feature>
<dbReference type="Pfam" id="PF01433">
    <property type="entry name" value="Peptidase_M1"/>
    <property type="match status" value="1"/>
</dbReference>
<dbReference type="PANTHER" id="PTHR43471">
    <property type="entry name" value="ABC TRANSPORTER PERMEASE"/>
    <property type="match status" value="1"/>
</dbReference>
<dbReference type="Proteomes" id="UP000321249">
    <property type="component" value="Unassembled WGS sequence"/>
</dbReference>
<feature type="transmembrane region" description="Helical" evidence="1">
    <location>
        <begin position="446"/>
        <end position="468"/>
    </location>
</feature>
<dbReference type="GO" id="GO:0008237">
    <property type="term" value="F:metallopeptidase activity"/>
    <property type="evidence" value="ECO:0007669"/>
    <property type="project" value="InterPro"/>
</dbReference>
<feature type="domain" description="Peptidase M1 membrane alanine aminopeptidase" evidence="2">
    <location>
        <begin position="866"/>
        <end position="1049"/>
    </location>
</feature>
<dbReference type="InterPro" id="IPR014782">
    <property type="entry name" value="Peptidase_M1_dom"/>
</dbReference>
<dbReference type="AlphaFoldDB" id="A0A5C6TR44"/>
<keyword evidence="1" id="KW-0472">Membrane</keyword>
<feature type="transmembrane region" description="Helical" evidence="1">
    <location>
        <begin position="410"/>
        <end position="434"/>
    </location>
</feature>
<feature type="transmembrane region" description="Helical" evidence="1">
    <location>
        <begin position="245"/>
        <end position="265"/>
    </location>
</feature>
<keyword evidence="1" id="KW-0812">Transmembrane</keyword>
<dbReference type="RefSeq" id="WP_147041859.1">
    <property type="nucleotide sequence ID" value="NZ_BAABIR010000001.1"/>
</dbReference>
<feature type="transmembrane region" description="Helical" evidence="1">
    <location>
        <begin position="355"/>
        <end position="380"/>
    </location>
</feature>
<evidence type="ECO:0000256" key="1">
    <source>
        <dbReference type="SAM" id="Phobius"/>
    </source>
</evidence>
<sequence>MFAKIASFEFRYQLRNPVFWVAATLLFLLSFGFVASDAVSLGGGNGNTHRNSPFLITIALYIFSIFYMFVTTAFVANVIVRDDDSGFGPIVRSTRITKFDYLFGRFAGAFLIAALAFLAVPLGIWFGSVMPWIDSETLGPNQAAFYLWPYLTLALPNIFVTSAIFFALATATRSMMTTYLGVVGFLILWLIVNAVLSRNPEYREIAAMVDPFGGGAMGRATRYWTAAERNGALVPFEGLLVWNRLLWAAIGVAFLGAAYAAYRFADKGMSRRKRKAERLARIAEAETPPPVSTGPLPTPDAARAGRAQLVARTRIEVQQVFRSPAFVVLMAFGLFNTIAGLWFGDDIYGTQPYPITFSLIPTLQSGFGLIPIIIAIYYSGELVWRERDRRMHEIIDATPLPNWAFAVPKVIAVALVLMATYAISVVAAILVQLLKGWTDLELGKYLLWYILPESWDAIQLAILAVFVQALCPNKYLGWGIMVLYIIATLVFHSIGLEHDLYLYGNSPRERYSDINGAGTFWIAAWWFRLYWGAVAVILLAAAHLLWRRGTETRLKPRVRLARARLAGSPGLIMGAGALIAIVTGVWIFYNTNILNDYRTKGDNERFAADYERKYLRYENLPQPTISHVVMNVDLHPREIRADVTGSYRLTNLTGQPIRDVHVRNPDRNLEILSIDFPGARIASDDTRFGYRIYRLDQPMAPGESRTLSFHTRRQQIGFRNDQPDERLVPNGTFLNNNELTPAIGMDRNELLTDRITRRKYGLTGELRPPRLEDVAATRRNYFGGGWTTADITVATDADQVPIAPGRTVSDVTRGGRHIVRFVSEAPILTFFSIQSARYQVARRVHDGINLAVYYDAAHPWNVDRMLNGMEHSLDYFQSAFGPYQFDQARIIEFPGYATFAQSFANTIAYSEAIGFAADVRDPDKIDYVTYVTAHELAHQWWAHQVIGADTQGGTMLSETLAQYSALMVMKRLYGPDKMRRFLQYELDNYLRSRGGETIEELPLERVENQPYIHYRKGSLVMYLLQERMGEAAVNRALHQLIERYRFHGAPYPRSIDLVNLLRAQATTREQQDLITDLFERITIYDLKTVSSTATRRADGQWDVTMTVDARKYYAGGHGNEREAPLNDSIELGLFTALPGHGAFDRRNVVMMERRPIHAGRQTFHFVTRTRPTHAGIDPYNFYIDRNSDDNVTTVG</sequence>
<feature type="transmembrane region" description="Helical" evidence="1">
    <location>
        <begin position="54"/>
        <end position="80"/>
    </location>
</feature>
<keyword evidence="3" id="KW-0378">Hydrolase</keyword>
<name>A0A5C6TR44_9SPHN</name>
<proteinExistence type="predicted"/>
<keyword evidence="4" id="KW-1185">Reference proteome</keyword>
<evidence type="ECO:0000313" key="3">
    <source>
        <dbReference type="EMBL" id="TXC62471.1"/>
    </source>
</evidence>
<dbReference type="EMBL" id="VOQQ01000001">
    <property type="protein sequence ID" value="TXC62471.1"/>
    <property type="molecule type" value="Genomic_DNA"/>
</dbReference>
<keyword evidence="1" id="KW-1133">Transmembrane helix</keyword>
<dbReference type="InterPro" id="IPR027268">
    <property type="entry name" value="Peptidase_M4/M1_CTD_sf"/>
</dbReference>